<dbReference type="RefSeq" id="WP_216129002.1">
    <property type="nucleotide sequence ID" value="NZ_CP064782.1"/>
</dbReference>
<accession>A0A975SLT1</accession>
<dbReference type="InterPro" id="IPR050377">
    <property type="entry name" value="Radical_SAM_PqqE_MftC-like"/>
</dbReference>
<protein>
    <submittedName>
        <fullName evidence="2">Radical SAM protein</fullName>
    </submittedName>
</protein>
<dbReference type="Pfam" id="PF04055">
    <property type="entry name" value="Radical_SAM"/>
    <property type="match status" value="1"/>
</dbReference>
<evidence type="ECO:0000313" key="2">
    <source>
        <dbReference type="EMBL" id="QWT48446.1"/>
    </source>
</evidence>
<dbReference type="CDD" id="cd01335">
    <property type="entry name" value="Radical_SAM"/>
    <property type="match status" value="1"/>
</dbReference>
<dbReference type="GO" id="GO:0051536">
    <property type="term" value="F:iron-sulfur cluster binding"/>
    <property type="evidence" value="ECO:0007669"/>
    <property type="project" value="InterPro"/>
</dbReference>
<dbReference type="CDD" id="cd21109">
    <property type="entry name" value="SPASM"/>
    <property type="match status" value="1"/>
</dbReference>
<dbReference type="PANTHER" id="PTHR11228:SF7">
    <property type="entry name" value="PQQA PEPTIDE CYCLASE"/>
    <property type="match status" value="1"/>
</dbReference>
<dbReference type="AlphaFoldDB" id="A0A975SLT1"/>
<name>A0A975SLT1_9RHOO</name>
<dbReference type="GO" id="GO:0003824">
    <property type="term" value="F:catalytic activity"/>
    <property type="evidence" value="ECO:0007669"/>
    <property type="project" value="InterPro"/>
</dbReference>
<reference evidence="2" key="1">
    <citation type="submission" date="2020-11" db="EMBL/GenBank/DDBJ databases">
        <title>Azospira inquinata sp. nov.</title>
        <authorList>
            <person name="Moe W.M."/>
            <person name="Mikes M.C."/>
        </authorList>
    </citation>
    <scope>NUCLEOTIDE SEQUENCE</scope>
    <source>
        <strain evidence="2">Azo-3</strain>
    </source>
</reference>
<dbReference type="KEGG" id="aiq:Azoinq_11350"/>
<sequence>MSDQFAIDSHKLVYHPRRVSQFLEAGEDWEKFKHLYPIYVEIAPVGACNHRCTFCAVDYIGYQPVRLDLAVVQRTLADMGRLGVKSVMFAGEGEPMLHTDIHRMVLAAAEAGMDSAFTTNATVVSDAFLAQALPHVSWIKVSLNAGSPETYAKIHRTKAEDFNKVVSNLKRLVAARQRDGGKCTLGAQILLLPENAGEITQLARLCRDEIGLDYLVVKPYSQHNASVTQTYRDLDYSRFLSLQETLAEENRDNFQVVFRSHTMKKHTEGEQDRYPRCLSTPAFWAYVMATGAVYGCSAYLLDSRFEYGNINQQDFQSIWEGPKRQANFAFVRQELDIHQCRVNCRMDEVNRYLDKLVRGTVPHVNFI</sequence>
<organism evidence="2 3">
    <name type="scientific">Azospira inquinata</name>
    <dbReference type="NCBI Taxonomy" id="2785627"/>
    <lineage>
        <taxon>Bacteria</taxon>
        <taxon>Pseudomonadati</taxon>
        <taxon>Pseudomonadota</taxon>
        <taxon>Betaproteobacteria</taxon>
        <taxon>Rhodocyclales</taxon>
        <taxon>Rhodocyclaceae</taxon>
        <taxon>Azospira</taxon>
    </lineage>
</organism>
<dbReference type="SMART" id="SM00729">
    <property type="entry name" value="Elp3"/>
    <property type="match status" value="1"/>
</dbReference>
<dbReference type="InterPro" id="IPR007197">
    <property type="entry name" value="rSAM"/>
</dbReference>
<dbReference type="SFLD" id="SFLDS00029">
    <property type="entry name" value="Radical_SAM"/>
    <property type="match status" value="1"/>
</dbReference>
<dbReference type="EMBL" id="CP064782">
    <property type="protein sequence ID" value="QWT48446.1"/>
    <property type="molecule type" value="Genomic_DNA"/>
</dbReference>
<proteinExistence type="predicted"/>
<dbReference type="Proteomes" id="UP000683428">
    <property type="component" value="Chromosome"/>
</dbReference>
<dbReference type="SFLD" id="SFLDG01067">
    <property type="entry name" value="SPASM/twitch_domain_containing"/>
    <property type="match status" value="1"/>
</dbReference>
<dbReference type="InterPro" id="IPR006638">
    <property type="entry name" value="Elp3/MiaA/NifB-like_rSAM"/>
</dbReference>
<feature type="domain" description="Radical SAM core" evidence="1">
    <location>
        <begin position="32"/>
        <end position="249"/>
    </location>
</feature>
<dbReference type="PROSITE" id="PS51918">
    <property type="entry name" value="RADICAL_SAM"/>
    <property type="match status" value="1"/>
</dbReference>
<gene>
    <name evidence="2" type="ORF">Azoinq_11350</name>
</gene>
<evidence type="ECO:0000313" key="3">
    <source>
        <dbReference type="Proteomes" id="UP000683428"/>
    </source>
</evidence>
<keyword evidence="3" id="KW-1185">Reference proteome</keyword>
<evidence type="ECO:0000259" key="1">
    <source>
        <dbReference type="PROSITE" id="PS51918"/>
    </source>
</evidence>
<dbReference type="Pfam" id="PF13186">
    <property type="entry name" value="SPASM"/>
    <property type="match status" value="1"/>
</dbReference>
<dbReference type="PANTHER" id="PTHR11228">
    <property type="entry name" value="RADICAL SAM DOMAIN PROTEIN"/>
    <property type="match status" value="1"/>
</dbReference>
<dbReference type="InterPro" id="IPR023885">
    <property type="entry name" value="4Fe4S-binding_SPASM_dom"/>
</dbReference>